<reference evidence="1" key="1">
    <citation type="submission" date="2023-07" db="EMBL/GenBank/DDBJ databases">
        <title>Black Yeasts Isolated from many extreme environments.</title>
        <authorList>
            <person name="Coleine C."/>
            <person name="Stajich J.E."/>
            <person name="Selbmann L."/>
        </authorList>
    </citation>
    <scope>NUCLEOTIDE SEQUENCE</scope>
    <source>
        <strain evidence="1">CCFEE 5714</strain>
    </source>
</reference>
<protein>
    <submittedName>
        <fullName evidence="1">Uncharacterized protein</fullName>
    </submittedName>
</protein>
<comment type="caution">
    <text evidence="1">The sequence shown here is derived from an EMBL/GenBank/DDBJ whole genome shotgun (WGS) entry which is preliminary data.</text>
</comment>
<proteinExistence type="predicted"/>
<gene>
    <name evidence="1" type="ORF">LTR37_006387</name>
</gene>
<accession>A0ACC3NGA4</accession>
<name>A0ACC3NGA4_9PEZI</name>
<dbReference type="EMBL" id="JAUTXU010000042">
    <property type="protein sequence ID" value="KAK3716491.1"/>
    <property type="molecule type" value="Genomic_DNA"/>
</dbReference>
<keyword evidence="2" id="KW-1185">Reference proteome</keyword>
<sequence length="145" mass="15681">MSTSKQLIIIYNADSTVRGKLNYAFRKLSSKSSDNPACAACDLTHGGLSLSEVPGWTKVKGEIESQGWKVTQWHRDEVESSVKEWVQANGVRYPVALSRAQDGTSQEPKLVADSGELAKCAGDATKLYALLSEKGLVHQGSEPSL</sequence>
<evidence type="ECO:0000313" key="1">
    <source>
        <dbReference type="EMBL" id="KAK3716491.1"/>
    </source>
</evidence>
<evidence type="ECO:0000313" key="2">
    <source>
        <dbReference type="Proteomes" id="UP001281147"/>
    </source>
</evidence>
<organism evidence="1 2">
    <name type="scientific">Vermiconidia calcicola</name>
    <dbReference type="NCBI Taxonomy" id="1690605"/>
    <lineage>
        <taxon>Eukaryota</taxon>
        <taxon>Fungi</taxon>
        <taxon>Dikarya</taxon>
        <taxon>Ascomycota</taxon>
        <taxon>Pezizomycotina</taxon>
        <taxon>Dothideomycetes</taxon>
        <taxon>Dothideomycetidae</taxon>
        <taxon>Mycosphaerellales</taxon>
        <taxon>Extremaceae</taxon>
        <taxon>Vermiconidia</taxon>
    </lineage>
</organism>
<dbReference type="Proteomes" id="UP001281147">
    <property type="component" value="Unassembled WGS sequence"/>
</dbReference>